<accession>A0A0P1GMI7</accession>
<organism evidence="2 3">
    <name type="scientific">Tropicibacter naphthalenivorans</name>
    <dbReference type="NCBI Taxonomy" id="441103"/>
    <lineage>
        <taxon>Bacteria</taxon>
        <taxon>Pseudomonadati</taxon>
        <taxon>Pseudomonadota</taxon>
        <taxon>Alphaproteobacteria</taxon>
        <taxon>Rhodobacterales</taxon>
        <taxon>Roseobacteraceae</taxon>
        <taxon>Tropicibacter</taxon>
    </lineage>
</organism>
<dbReference type="OrthoDB" id="8115457at2"/>
<feature type="transmembrane region" description="Helical" evidence="1">
    <location>
        <begin position="43"/>
        <end position="66"/>
    </location>
</feature>
<dbReference type="Proteomes" id="UP000054935">
    <property type="component" value="Unassembled WGS sequence"/>
</dbReference>
<name>A0A0P1GMI7_9RHOB</name>
<evidence type="ECO:0000313" key="2">
    <source>
        <dbReference type="EMBL" id="CUH75850.1"/>
    </source>
</evidence>
<dbReference type="AlphaFoldDB" id="A0A0P1GMI7"/>
<dbReference type="EMBL" id="CYSE01000001">
    <property type="protein sequence ID" value="CUH75850.1"/>
    <property type="molecule type" value="Genomic_DNA"/>
</dbReference>
<dbReference type="STRING" id="441103.TRN7648_00653"/>
<gene>
    <name evidence="2" type="ORF">TRN7648_00653</name>
</gene>
<proteinExistence type="predicted"/>
<feature type="transmembrane region" description="Helical" evidence="1">
    <location>
        <begin position="12"/>
        <end position="31"/>
    </location>
</feature>
<evidence type="ECO:0000313" key="3">
    <source>
        <dbReference type="Proteomes" id="UP000054935"/>
    </source>
</evidence>
<keyword evidence="1" id="KW-0812">Transmembrane</keyword>
<keyword evidence="3" id="KW-1185">Reference proteome</keyword>
<evidence type="ECO:0000256" key="1">
    <source>
        <dbReference type="SAM" id="Phobius"/>
    </source>
</evidence>
<sequence>MPKLIRMYITQVIAGFGLSALFVGALLWFNVANLWHLVSGSDAGVVAAVMLWVFNGIVFAGVQFGIAIMRMGDDDRPAGGKRVAMTPVPVKVAAERPSNVRMFERR</sequence>
<keyword evidence="1" id="KW-1133">Transmembrane helix</keyword>
<keyword evidence="1" id="KW-0472">Membrane</keyword>
<dbReference type="RefSeq" id="WP_058246171.1">
    <property type="nucleotide sequence ID" value="NZ_CYSE01000001.1"/>
</dbReference>
<protein>
    <submittedName>
        <fullName evidence="2">Uncharacterized protein</fullName>
    </submittedName>
</protein>
<reference evidence="2 3" key="1">
    <citation type="submission" date="2015-09" db="EMBL/GenBank/DDBJ databases">
        <authorList>
            <consortium name="Swine Surveillance"/>
        </authorList>
    </citation>
    <scope>NUCLEOTIDE SEQUENCE [LARGE SCALE GENOMIC DNA]</scope>
    <source>
        <strain evidence="2 3">CECT 7648</strain>
    </source>
</reference>